<evidence type="ECO:0000313" key="1">
    <source>
        <dbReference type="EMBL" id="VXC06405.1"/>
    </source>
</evidence>
<sequence>MMAFFTIVSQDKDVIFPIISPFQYVNLFLLKVNIMDRDWQALVSSLKVKTQKGDEHIVIAFSYEKNRLTNSNIVNNKLT</sequence>
<dbReference type="EMBL" id="CABWLH010000010">
    <property type="protein sequence ID" value="VXC06405.1"/>
    <property type="molecule type" value="Genomic_DNA"/>
</dbReference>
<dbReference type="Proteomes" id="UP000433089">
    <property type="component" value="Unassembled WGS sequence"/>
</dbReference>
<gene>
    <name evidence="1" type="ORF">BACI348_50169</name>
</gene>
<organism evidence="1 2">
    <name type="scientific">Bacillus altitudinis</name>
    <dbReference type="NCBI Taxonomy" id="293387"/>
    <lineage>
        <taxon>Bacteria</taxon>
        <taxon>Bacillati</taxon>
        <taxon>Bacillota</taxon>
        <taxon>Bacilli</taxon>
        <taxon>Bacillales</taxon>
        <taxon>Bacillaceae</taxon>
        <taxon>Bacillus</taxon>
    </lineage>
</organism>
<protein>
    <submittedName>
        <fullName evidence="1">Uncharacterized protein</fullName>
    </submittedName>
</protein>
<reference evidence="1 2" key="1">
    <citation type="submission" date="2019-10" db="EMBL/GenBank/DDBJ databases">
        <authorList>
            <person name="Karimi E."/>
        </authorList>
    </citation>
    <scope>NUCLEOTIDE SEQUENCE [LARGE SCALE GENOMIC DNA]</scope>
    <source>
        <strain evidence="1">Bacillus sp. 348</strain>
    </source>
</reference>
<name>A0A653VJN8_BACAB</name>
<dbReference type="AlphaFoldDB" id="A0A653VJN8"/>
<evidence type="ECO:0000313" key="2">
    <source>
        <dbReference type="Proteomes" id="UP000433089"/>
    </source>
</evidence>
<proteinExistence type="predicted"/>
<accession>A0A653VJN8</accession>